<comment type="caution">
    <text evidence="8">The sequence shown here is derived from an EMBL/GenBank/DDBJ whole genome shotgun (WGS) entry which is preliminary data.</text>
</comment>
<dbReference type="EMBL" id="CATOUU010001069">
    <property type="protein sequence ID" value="CAI9970325.1"/>
    <property type="molecule type" value="Genomic_DNA"/>
</dbReference>
<name>A0AA86ULI2_9EUKA</name>
<feature type="binding site" evidence="4">
    <location>
        <begin position="24"/>
        <end position="31"/>
    </location>
    <ligand>
        <name>GTP</name>
        <dbReference type="ChEBI" id="CHEBI:37565"/>
    </ligand>
</feature>
<dbReference type="GO" id="GO:0046872">
    <property type="term" value="F:metal ion binding"/>
    <property type="evidence" value="ECO:0007669"/>
    <property type="project" value="UniProtKB-KW"/>
</dbReference>
<comment type="similarity">
    <text evidence="1 6">Belongs to the small GTPase superfamily. Arf family.</text>
</comment>
<dbReference type="EMBL" id="CAXDID020000121">
    <property type="protein sequence ID" value="CAL6031955.1"/>
    <property type="molecule type" value="Genomic_DNA"/>
</dbReference>
<accession>A0AA86ULI2</accession>
<evidence type="ECO:0000256" key="4">
    <source>
        <dbReference type="PIRSR" id="PIRSR606689-1"/>
    </source>
</evidence>
<dbReference type="GO" id="GO:0005525">
    <property type="term" value="F:GTP binding"/>
    <property type="evidence" value="ECO:0007669"/>
    <property type="project" value="UniProtKB-KW"/>
</dbReference>
<dbReference type="GO" id="GO:0003924">
    <property type="term" value="F:GTPase activity"/>
    <property type="evidence" value="ECO:0007669"/>
    <property type="project" value="InterPro"/>
</dbReference>
<feature type="binding site" evidence="5">
    <location>
        <position position="49"/>
    </location>
    <ligand>
        <name>Mg(2+)</name>
        <dbReference type="ChEBI" id="CHEBI:18420"/>
    </ligand>
</feature>
<gene>
    <name evidence="10" type="ORF">HINF_LOCUS34252</name>
    <name evidence="7" type="ORF">HINF_LOCUS37692</name>
    <name evidence="11" type="ORF">HINF_LOCUS40085</name>
    <name evidence="8" type="ORF">HINF_LOCUS43637</name>
    <name evidence="9" type="ORF">HINF_LOCUS57970</name>
    <name evidence="12" type="ORF">HINF_LOCUS74158</name>
</gene>
<dbReference type="EMBL" id="CATOUU010000869">
    <property type="protein sequence ID" value="CAI9955992.1"/>
    <property type="molecule type" value="Genomic_DNA"/>
</dbReference>
<evidence type="ECO:0000313" key="12">
    <source>
        <dbReference type="EMBL" id="CAL6106995.1"/>
    </source>
</evidence>
<dbReference type="FunFam" id="3.40.50.300:FF:001120">
    <property type="entry name" value="ADP-ribosylation factor family"/>
    <property type="match status" value="1"/>
</dbReference>
<feature type="binding site" evidence="4">
    <location>
        <begin position="127"/>
        <end position="130"/>
    </location>
    <ligand>
        <name>GTP</name>
        <dbReference type="ChEBI" id="CHEBI:37565"/>
    </ligand>
</feature>
<evidence type="ECO:0000256" key="2">
    <source>
        <dbReference type="ARBA" id="ARBA00022741"/>
    </source>
</evidence>
<reference evidence="10 13" key="2">
    <citation type="submission" date="2024-07" db="EMBL/GenBank/DDBJ databases">
        <authorList>
            <person name="Akdeniz Z."/>
        </authorList>
    </citation>
    <scope>NUCLEOTIDE SEQUENCE [LARGE SCALE GENOMIC DNA]</scope>
</reference>
<dbReference type="CDD" id="cd04159">
    <property type="entry name" value="Arl10_like"/>
    <property type="match status" value="1"/>
</dbReference>
<dbReference type="AlphaFoldDB" id="A0AA86ULI2"/>
<evidence type="ECO:0000313" key="13">
    <source>
        <dbReference type="Proteomes" id="UP001642409"/>
    </source>
</evidence>
<dbReference type="PANTHER" id="PTHR45732">
    <property type="entry name" value="ADP-RIBOSYLATION FACTOR-LIKE PROTEIN 8"/>
    <property type="match status" value="1"/>
</dbReference>
<dbReference type="InterPro" id="IPR006689">
    <property type="entry name" value="Small_GTPase_ARF/SAR"/>
</dbReference>
<dbReference type="SMART" id="SM00177">
    <property type="entry name" value="ARF"/>
    <property type="match status" value="1"/>
</dbReference>
<dbReference type="InterPro" id="IPR027417">
    <property type="entry name" value="P-loop_NTPase"/>
</dbReference>
<dbReference type="SUPFAM" id="SSF52540">
    <property type="entry name" value="P-loop containing nucleoside triphosphate hydrolases"/>
    <property type="match status" value="1"/>
</dbReference>
<dbReference type="Gene3D" id="3.40.50.300">
    <property type="entry name" value="P-loop containing nucleotide triphosphate hydrolases"/>
    <property type="match status" value="1"/>
</dbReference>
<dbReference type="PANTHER" id="PTHR45732:SF7">
    <property type="entry name" value="ADP-RIBOSYLATION FACTOR-LIKE PROTEIN 8"/>
    <property type="match status" value="1"/>
</dbReference>
<evidence type="ECO:0000313" key="8">
    <source>
        <dbReference type="EMBL" id="CAI9955992.1"/>
    </source>
</evidence>
<evidence type="ECO:0000256" key="5">
    <source>
        <dbReference type="PIRSR" id="PIRSR606689-2"/>
    </source>
</evidence>
<feature type="binding site" evidence="5">
    <location>
        <position position="31"/>
    </location>
    <ligand>
        <name>Mg(2+)</name>
        <dbReference type="ChEBI" id="CHEBI:18420"/>
    </ligand>
</feature>
<keyword evidence="3 4" id="KW-0342">GTP-binding</keyword>
<dbReference type="GO" id="GO:0015031">
    <property type="term" value="P:protein transport"/>
    <property type="evidence" value="ECO:0007669"/>
    <property type="project" value="InterPro"/>
</dbReference>
<dbReference type="Pfam" id="PF00025">
    <property type="entry name" value="Arf"/>
    <property type="match status" value="1"/>
</dbReference>
<protein>
    <submittedName>
        <fullName evidence="8">ADP-ribosylation factor</fullName>
    </submittedName>
    <submittedName>
        <fullName evidence="10">ADP-ribosylation_factor</fullName>
    </submittedName>
</protein>
<keyword evidence="5" id="KW-0460">Magnesium</keyword>
<dbReference type="PROSITE" id="PS51417">
    <property type="entry name" value="ARF"/>
    <property type="match status" value="1"/>
</dbReference>
<evidence type="ECO:0000256" key="3">
    <source>
        <dbReference type="ARBA" id="ARBA00023134"/>
    </source>
</evidence>
<sequence>MFAKFVTWLKSLFYKKELQACLIGLQNAGKTTLTNALCNDPDRDNTIPTIGFNVREVTKGKVNLHLWDLGGQNKFRNLWERYCNDAQCIVYVVDASDKDKLSEAKDELFKLVEMDTLVGKPLLVLGNKNDIDGALKEDQLQKMLDLEQIQNREVCIYSISAKNLTNIDNVIKWMTKYGK</sequence>
<dbReference type="Proteomes" id="UP001642409">
    <property type="component" value="Unassembled WGS sequence"/>
</dbReference>
<dbReference type="EMBL" id="CAXDID020000157">
    <property type="protein sequence ID" value="CAL6043463.1"/>
    <property type="molecule type" value="Genomic_DNA"/>
</dbReference>
<dbReference type="SMART" id="SM00175">
    <property type="entry name" value="RAB"/>
    <property type="match status" value="1"/>
</dbReference>
<dbReference type="NCBIfam" id="TIGR00231">
    <property type="entry name" value="small_GTP"/>
    <property type="match status" value="1"/>
</dbReference>
<keyword evidence="2 4" id="KW-0547">Nucleotide-binding</keyword>
<proteinExistence type="inferred from homology"/>
<evidence type="ECO:0000313" key="11">
    <source>
        <dbReference type="EMBL" id="CAL6043463.1"/>
    </source>
</evidence>
<dbReference type="SMART" id="SM00178">
    <property type="entry name" value="SAR"/>
    <property type="match status" value="1"/>
</dbReference>
<dbReference type="PROSITE" id="PS51419">
    <property type="entry name" value="RAB"/>
    <property type="match status" value="1"/>
</dbReference>
<dbReference type="PRINTS" id="PR00328">
    <property type="entry name" value="SAR1GTPBP"/>
</dbReference>
<evidence type="ECO:0000313" key="9">
    <source>
        <dbReference type="EMBL" id="CAI9970325.1"/>
    </source>
</evidence>
<evidence type="ECO:0000256" key="6">
    <source>
        <dbReference type="RuleBase" id="RU003925"/>
    </source>
</evidence>
<evidence type="ECO:0000256" key="1">
    <source>
        <dbReference type="ARBA" id="ARBA00010290"/>
    </source>
</evidence>
<dbReference type="InterPro" id="IPR005225">
    <property type="entry name" value="Small_GTP-bd"/>
</dbReference>
<keyword evidence="5" id="KW-0479">Metal-binding</keyword>
<dbReference type="EMBL" id="CAXDID020000624">
    <property type="protein sequence ID" value="CAL6106995.1"/>
    <property type="molecule type" value="Genomic_DNA"/>
</dbReference>
<dbReference type="InterPro" id="IPR044154">
    <property type="entry name" value="Arl8a/8b"/>
</dbReference>
<reference evidence="8" key="1">
    <citation type="submission" date="2023-06" db="EMBL/GenBank/DDBJ databases">
        <authorList>
            <person name="Kurt Z."/>
        </authorList>
    </citation>
    <scope>NUCLEOTIDE SEQUENCE</scope>
</reference>
<dbReference type="EMBL" id="CATOUU010000806">
    <property type="protein sequence ID" value="CAI9950047.1"/>
    <property type="molecule type" value="Genomic_DNA"/>
</dbReference>
<evidence type="ECO:0000313" key="7">
    <source>
        <dbReference type="EMBL" id="CAI9950047.1"/>
    </source>
</evidence>
<evidence type="ECO:0000313" key="10">
    <source>
        <dbReference type="EMBL" id="CAL6031955.1"/>
    </source>
</evidence>
<organism evidence="8">
    <name type="scientific">Hexamita inflata</name>
    <dbReference type="NCBI Taxonomy" id="28002"/>
    <lineage>
        <taxon>Eukaryota</taxon>
        <taxon>Metamonada</taxon>
        <taxon>Diplomonadida</taxon>
        <taxon>Hexamitidae</taxon>
        <taxon>Hexamitinae</taxon>
        <taxon>Hexamita</taxon>
    </lineage>
</organism>
<feature type="binding site" evidence="4">
    <location>
        <position position="71"/>
    </location>
    <ligand>
        <name>GTP</name>
        <dbReference type="ChEBI" id="CHEBI:37565"/>
    </ligand>
</feature>
<keyword evidence="13" id="KW-1185">Reference proteome</keyword>